<keyword evidence="5 12" id="KW-0812">Transmembrane</keyword>
<dbReference type="AlphaFoldDB" id="A0A5S9X0W4"/>
<keyword evidence="9 12" id="KW-0472">Membrane</keyword>
<dbReference type="Gene3D" id="3.80.10.10">
    <property type="entry name" value="Ribonuclease Inhibitor"/>
    <property type="match status" value="3"/>
</dbReference>
<feature type="transmembrane region" description="Helical" evidence="12">
    <location>
        <begin position="508"/>
        <end position="530"/>
    </location>
</feature>
<evidence type="ECO:0000256" key="11">
    <source>
        <dbReference type="ARBA" id="ARBA00023180"/>
    </source>
</evidence>
<dbReference type="PRINTS" id="PR00019">
    <property type="entry name" value="LEURICHRPT"/>
</dbReference>
<dbReference type="InterPro" id="IPR032675">
    <property type="entry name" value="LRR_dom_sf"/>
</dbReference>
<evidence type="ECO:0000256" key="7">
    <source>
        <dbReference type="ARBA" id="ARBA00022737"/>
    </source>
</evidence>
<sequence>MSGLHNLGNFLVSGNSFFGSFPTSVFTISSLQWVDLGENQFKGHIEFGNTTLSPRLIGMYLGNNKFDGSIPESISKFSKLKMFSLTNNNFIGTIPKSISQLHNLYILDLSYNKMEGTVPGCLSRLTWLSLSHNSFSSIGKSLEVLDRAPMRVLSLESNSFQGPFPHWICKLRSLELLDMSNNSFSGSIPSCLRKSTKNLERLILHNNNFSGILPDMFVSGTRLKTLDVRRNHLQGKLPKSLINCKVMKLLNVESNNFKDKFPSWLGSVSSLNVIILRSNQFYGSLYHRHVAIGFRNLKVIDVSHNDFSGTFPSFFFSNWRDMATANAQDAQVDDMYMEDYINHMGDLQDSMEMVHKGVETEFEGVRKDFIAIDFSENKFNGQIPESIGYLKELRLLNLSGNAFTGNIPQSLANLTNLEALDLSRNLLFGHIPQDLGILSFLSVINFSHNNLEGPIPRGTQFQRQNCSSFMDNPKLSNLEDICGKPHLPNLTPQETEEILEPKEQVVNWIAAAIAYGPGVFCGLVIGHIFVSHKHDWFS</sequence>
<name>A0A5S9X0W4_ARATH</name>
<dbReference type="FunFam" id="3.80.10.10:FF:000095">
    <property type="entry name" value="LRR receptor-like serine/threonine-protein kinase GSO1"/>
    <property type="match status" value="1"/>
</dbReference>
<evidence type="ECO:0000256" key="12">
    <source>
        <dbReference type="RuleBase" id="RU369023"/>
    </source>
</evidence>
<protein>
    <recommendedName>
        <fullName evidence="12">Receptor like protein</fullName>
        <shortName evidence="12">AtRLP</shortName>
    </recommendedName>
</protein>
<dbReference type="EMBL" id="CACSHJ010000088">
    <property type="protein sequence ID" value="CAA0370672.1"/>
    <property type="molecule type" value="Genomic_DNA"/>
</dbReference>
<comment type="similarity">
    <text evidence="2 12">Belongs to the RLP family.</text>
</comment>
<dbReference type="InterPro" id="IPR001611">
    <property type="entry name" value="Leu-rich_rpt"/>
</dbReference>
<evidence type="ECO:0000256" key="2">
    <source>
        <dbReference type="ARBA" id="ARBA00009592"/>
    </source>
</evidence>
<keyword evidence="3 12" id="KW-1003">Cell membrane</keyword>
<keyword evidence="4 12" id="KW-0433">Leucine-rich repeat</keyword>
<dbReference type="SMART" id="SM00369">
    <property type="entry name" value="LRR_TYP"/>
    <property type="match status" value="5"/>
</dbReference>
<keyword evidence="7 12" id="KW-0677">Repeat</keyword>
<keyword evidence="10 12" id="KW-0675">Receptor</keyword>
<evidence type="ECO:0000256" key="10">
    <source>
        <dbReference type="ARBA" id="ARBA00023170"/>
    </source>
</evidence>
<dbReference type="Proteomes" id="UP000434276">
    <property type="component" value="Unassembled WGS sequence"/>
</dbReference>
<dbReference type="PANTHER" id="PTHR27004">
    <property type="entry name" value="RECEPTOR-LIKE PROTEIN 12 ISOFORM X1"/>
    <property type="match status" value="1"/>
</dbReference>
<evidence type="ECO:0000256" key="9">
    <source>
        <dbReference type="ARBA" id="ARBA00023136"/>
    </source>
</evidence>
<evidence type="ECO:0000256" key="8">
    <source>
        <dbReference type="ARBA" id="ARBA00022989"/>
    </source>
</evidence>
<dbReference type="SUPFAM" id="SSF52047">
    <property type="entry name" value="RNI-like"/>
    <property type="match status" value="1"/>
</dbReference>
<evidence type="ECO:0000256" key="6">
    <source>
        <dbReference type="ARBA" id="ARBA00022729"/>
    </source>
</evidence>
<comment type="subcellular location">
    <subcellularLocation>
        <location evidence="1 12">Cell membrane</location>
        <topology evidence="1 12">Single-pass type I membrane protein</topology>
    </subcellularLocation>
</comment>
<dbReference type="FunFam" id="3.80.10.10:FF:000111">
    <property type="entry name" value="LRR receptor-like serine/threonine-protein kinase ERECTA"/>
    <property type="match status" value="1"/>
</dbReference>
<keyword evidence="11 12" id="KW-0325">Glycoprotein</keyword>
<evidence type="ECO:0000256" key="1">
    <source>
        <dbReference type="ARBA" id="ARBA00004251"/>
    </source>
</evidence>
<dbReference type="GO" id="GO:0005886">
    <property type="term" value="C:plasma membrane"/>
    <property type="evidence" value="ECO:0007669"/>
    <property type="project" value="UniProtKB-SubCell"/>
</dbReference>
<keyword evidence="6 12" id="KW-0732">Signal</keyword>
<evidence type="ECO:0000313" key="14">
    <source>
        <dbReference type="Proteomes" id="UP000434276"/>
    </source>
</evidence>
<evidence type="ECO:0000256" key="5">
    <source>
        <dbReference type="ARBA" id="ARBA00022692"/>
    </source>
</evidence>
<evidence type="ECO:0000313" key="13">
    <source>
        <dbReference type="EMBL" id="CAA0370672.1"/>
    </source>
</evidence>
<dbReference type="OrthoDB" id="442066at2759"/>
<gene>
    <name evidence="13" type="ORF">C24_LOCUS8645</name>
</gene>
<dbReference type="InterPro" id="IPR003591">
    <property type="entry name" value="Leu-rich_rpt_typical-subtyp"/>
</dbReference>
<evidence type="ECO:0000256" key="4">
    <source>
        <dbReference type="ARBA" id="ARBA00022614"/>
    </source>
</evidence>
<evidence type="ECO:0000256" key="3">
    <source>
        <dbReference type="ARBA" id="ARBA00022475"/>
    </source>
</evidence>
<accession>A0A5S9X0W4</accession>
<reference evidence="13 14" key="1">
    <citation type="submission" date="2019-12" db="EMBL/GenBank/DDBJ databases">
        <authorList>
            <person name="Jiao W.-B."/>
            <person name="Schneeberger K."/>
        </authorList>
    </citation>
    <scope>NUCLEOTIDE SEQUENCE [LARGE SCALE GENOMIC DNA]</scope>
    <source>
        <strain evidence="14">cv. C24</strain>
    </source>
</reference>
<proteinExistence type="inferred from homology"/>
<dbReference type="Pfam" id="PF13855">
    <property type="entry name" value="LRR_8"/>
    <property type="match status" value="2"/>
</dbReference>
<keyword evidence="8 12" id="KW-1133">Transmembrane helix</keyword>
<organism evidence="13 14">
    <name type="scientific">Arabidopsis thaliana</name>
    <name type="common">Mouse-ear cress</name>
    <dbReference type="NCBI Taxonomy" id="3702"/>
    <lineage>
        <taxon>Eukaryota</taxon>
        <taxon>Viridiplantae</taxon>
        <taxon>Streptophyta</taxon>
        <taxon>Embryophyta</taxon>
        <taxon>Tracheophyta</taxon>
        <taxon>Spermatophyta</taxon>
        <taxon>Magnoliopsida</taxon>
        <taxon>eudicotyledons</taxon>
        <taxon>Gunneridae</taxon>
        <taxon>Pentapetalae</taxon>
        <taxon>rosids</taxon>
        <taxon>malvids</taxon>
        <taxon>Brassicales</taxon>
        <taxon>Brassicaceae</taxon>
        <taxon>Camelineae</taxon>
        <taxon>Arabidopsis</taxon>
    </lineage>
</organism>
<dbReference type="Pfam" id="PF00560">
    <property type="entry name" value="LRR_1"/>
    <property type="match status" value="4"/>
</dbReference>
<comment type="function">
    <text evidence="12">Involved in perception of extracellular signals.</text>
</comment>
<dbReference type="PANTHER" id="PTHR27004:SF460">
    <property type="entry name" value="RECEPTOR-LIKE PROTEIN 33"/>
    <property type="match status" value="1"/>
</dbReference>